<keyword evidence="2" id="KW-1185">Reference proteome</keyword>
<sequence>MNTIEEVKQKKKRFRDKLKYSSRTKAWTKGKEKEREEVAIEEKSNKKIVKKFDYEILDSGGVHVTESQMRKSLREEDLQEMRDFFNSMKKI</sequence>
<accession>A0A2N7UD27</accession>
<dbReference type="RefSeq" id="WP_102589354.1">
    <property type="nucleotide sequence ID" value="NZ_BNAE01000001.1"/>
</dbReference>
<evidence type="ECO:0000313" key="1">
    <source>
        <dbReference type="EMBL" id="PMR78291.1"/>
    </source>
</evidence>
<name>A0A2N7UD27_9GAMM</name>
<dbReference type="EMBL" id="PNRG01000033">
    <property type="protein sequence ID" value="PMR78291.1"/>
    <property type="molecule type" value="Genomic_DNA"/>
</dbReference>
<gene>
    <name evidence="1" type="ORF">C1H70_16140</name>
</gene>
<evidence type="ECO:0000313" key="2">
    <source>
        <dbReference type="Proteomes" id="UP000235547"/>
    </source>
</evidence>
<organism evidence="1 2">
    <name type="scientific">Halomonas urumqiensis</name>
    <dbReference type="NCBI Taxonomy" id="1684789"/>
    <lineage>
        <taxon>Bacteria</taxon>
        <taxon>Pseudomonadati</taxon>
        <taxon>Pseudomonadota</taxon>
        <taxon>Gammaproteobacteria</taxon>
        <taxon>Oceanospirillales</taxon>
        <taxon>Halomonadaceae</taxon>
        <taxon>Halomonas</taxon>
    </lineage>
</organism>
<protein>
    <submittedName>
        <fullName evidence="1">Uncharacterized protein</fullName>
    </submittedName>
</protein>
<dbReference type="AlphaFoldDB" id="A0A2N7UD27"/>
<comment type="caution">
    <text evidence="1">The sequence shown here is derived from an EMBL/GenBank/DDBJ whole genome shotgun (WGS) entry which is preliminary data.</text>
</comment>
<proteinExistence type="predicted"/>
<dbReference type="Proteomes" id="UP000235547">
    <property type="component" value="Unassembled WGS sequence"/>
</dbReference>
<reference evidence="1 2" key="1">
    <citation type="submission" date="2018-01" db="EMBL/GenBank/DDBJ databases">
        <title>Halomonas endophytica sp. nov., isolated from storage liquid in the stems of Populus euphratica.</title>
        <authorList>
            <person name="Chen C."/>
        </authorList>
    </citation>
    <scope>NUCLEOTIDE SEQUENCE [LARGE SCALE GENOMIC DNA]</scope>
    <source>
        <strain evidence="1 2">BZ-SZ-XJ27</strain>
    </source>
</reference>